<gene>
    <name evidence="2" type="ORF">CLV67_104418</name>
</gene>
<sequence>MFAFQESARLRPGRLVARIAAVAAVAVSGLAVSAGPAAADASGCTPAAFGMVCGSVYGSGRYVSDAGVARDKVTPEAICDYQGVLTVYNSGGTRIYQERSPRHGGCNYGRAWFDFYPNRYFPNNSKLSLSFYERGVHQGTTSFRIYQ</sequence>
<dbReference type="Proteomes" id="UP000239415">
    <property type="component" value="Unassembled WGS sequence"/>
</dbReference>
<dbReference type="EMBL" id="PVMZ01000004">
    <property type="protein sequence ID" value="PRX22890.1"/>
    <property type="molecule type" value="Genomic_DNA"/>
</dbReference>
<keyword evidence="3" id="KW-1185">Reference proteome</keyword>
<proteinExistence type="predicted"/>
<evidence type="ECO:0000313" key="3">
    <source>
        <dbReference type="Proteomes" id="UP000239415"/>
    </source>
</evidence>
<evidence type="ECO:0000256" key="1">
    <source>
        <dbReference type="SAM" id="SignalP"/>
    </source>
</evidence>
<keyword evidence="1" id="KW-0732">Signal</keyword>
<protein>
    <recommendedName>
        <fullName evidence="4">Peptidase inhibitor family I36</fullName>
    </recommendedName>
</protein>
<feature type="signal peptide" evidence="1">
    <location>
        <begin position="1"/>
        <end position="39"/>
    </location>
</feature>
<evidence type="ECO:0008006" key="4">
    <source>
        <dbReference type="Google" id="ProtNLM"/>
    </source>
</evidence>
<feature type="chain" id="PRO_5015779458" description="Peptidase inhibitor family I36" evidence="1">
    <location>
        <begin position="40"/>
        <end position="147"/>
    </location>
</feature>
<name>A0A2T0KHI2_9ACTN</name>
<comment type="caution">
    <text evidence="2">The sequence shown here is derived from an EMBL/GenBank/DDBJ whole genome shotgun (WGS) entry which is preliminary data.</text>
</comment>
<organism evidence="2 3">
    <name type="scientific">Actinoplanes italicus</name>
    <dbReference type="NCBI Taxonomy" id="113567"/>
    <lineage>
        <taxon>Bacteria</taxon>
        <taxon>Bacillati</taxon>
        <taxon>Actinomycetota</taxon>
        <taxon>Actinomycetes</taxon>
        <taxon>Micromonosporales</taxon>
        <taxon>Micromonosporaceae</taxon>
        <taxon>Actinoplanes</taxon>
    </lineage>
</organism>
<evidence type="ECO:0000313" key="2">
    <source>
        <dbReference type="EMBL" id="PRX22890.1"/>
    </source>
</evidence>
<reference evidence="2 3" key="1">
    <citation type="submission" date="2018-03" db="EMBL/GenBank/DDBJ databases">
        <title>Genomic Encyclopedia of Archaeal and Bacterial Type Strains, Phase II (KMG-II): from individual species to whole genera.</title>
        <authorList>
            <person name="Goeker M."/>
        </authorList>
    </citation>
    <scope>NUCLEOTIDE SEQUENCE [LARGE SCALE GENOMIC DNA]</scope>
    <source>
        <strain evidence="2 3">DSM 43146</strain>
    </source>
</reference>
<dbReference type="AlphaFoldDB" id="A0A2T0KHI2"/>
<accession>A0A2T0KHI2</accession>